<reference evidence="2 3" key="1">
    <citation type="submission" date="2018-11" db="EMBL/GenBank/DDBJ databases">
        <authorList>
            <person name="Jang G.I."/>
            <person name="Hwang C.Y."/>
        </authorList>
    </citation>
    <scope>NUCLEOTIDE SEQUENCE [LARGE SCALE GENOMIC DNA]</scope>
    <source>
        <strain evidence="2 3">SSM26</strain>
    </source>
</reference>
<sequence>MSEAKDTLLRLIALLRLIPRAPGRIATTTVLEKLKDDGFSISLRTVQRDLDRLSIPSALQRDESSPPFRWCLSENAPIDLSAMDTPTALALYLAESPLKTLLPQSVLDQLGPQFRMARDYLDNLENNGLAHWARRVRAHPNGKSLQPAQIASQVWEQTSTALLEQKQLQINYLSRSKTELKRLLIHPAGLVSRHAISYLIGSVDGYDDLRQFALHRIHQAECLEAAARAHDDFQIDNYIRQDLNTTAPIEQVELVANVSPQVAWLLNETPLSQQQSPTPISDSPWQRLHAQVLLDQETLWWNFGLNENIRIHAPFVWVDEISQRVARMNTFYATPMHSQVPPSAPYPAATHSPL</sequence>
<keyword evidence="3" id="KW-1185">Reference proteome</keyword>
<evidence type="ECO:0000313" key="2">
    <source>
        <dbReference type="EMBL" id="ROZ84462.1"/>
    </source>
</evidence>
<organism evidence="2 3">
    <name type="scientific">Pseudomonas neustonica</name>
    <dbReference type="NCBI Taxonomy" id="2487346"/>
    <lineage>
        <taxon>Bacteria</taxon>
        <taxon>Pseudomonadati</taxon>
        <taxon>Pseudomonadota</taxon>
        <taxon>Gammaproteobacteria</taxon>
        <taxon>Pseudomonadales</taxon>
        <taxon>Pseudomonadaceae</taxon>
        <taxon>Pseudomonas</taxon>
    </lineage>
</organism>
<gene>
    <name evidence="2" type="ORF">EF096_10740</name>
</gene>
<evidence type="ECO:0000313" key="3">
    <source>
        <dbReference type="Proteomes" id="UP000275199"/>
    </source>
</evidence>
<dbReference type="InterPro" id="IPR026881">
    <property type="entry name" value="WYL_dom"/>
</dbReference>
<feature type="domain" description="WYL" evidence="1">
    <location>
        <begin position="154"/>
        <end position="221"/>
    </location>
</feature>
<protein>
    <submittedName>
        <fullName evidence="2">WYL domain-containing protein</fullName>
    </submittedName>
</protein>
<proteinExistence type="predicted"/>
<name>A0ABX9XKG7_9PSED</name>
<dbReference type="InterPro" id="IPR051534">
    <property type="entry name" value="CBASS_pafABC_assoc_protein"/>
</dbReference>
<dbReference type="RefSeq" id="WP_123889619.1">
    <property type="nucleotide sequence ID" value="NZ_RKKU01000011.1"/>
</dbReference>
<dbReference type="PANTHER" id="PTHR34580">
    <property type="match status" value="1"/>
</dbReference>
<dbReference type="EMBL" id="RKKU01000011">
    <property type="protein sequence ID" value="ROZ84462.1"/>
    <property type="molecule type" value="Genomic_DNA"/>
</dbReference>
<dbReference type="PROSITE" id="PS52050">
    <property type="entry name" value="WYL"/>
    <property type="match status" value="1"/>
</dbReference>
<comment type="caution">
    <text evidence="2">The sequence shown here is derived from an EMBL/GenBank/DDBJ whole genome shotgun (WGS) entry which is preliminary data.</text>
</comment>
<accession>A0ABX9XKG7</accession>
<dbReference type="Pfam" id="PF13280">
    <property type="entry name" value="WYL"/>
    <property type="match status" value="1"/>
</dbReference>
<dbReference type="PANTHER" id="PTHR34580:SF1">
    <property type="entry name" value="PROTEIN PAFC"/>
    <property type="match status" value="1"/>
</dbReference>
<dbReference type="Proteomes" id="UP000275199">
    <property type="component" value="Unassembled WGS sequence"/>
</dbReference>
<evidence type="ECO:0000259" key="1">
    <source>
        <dbReference type="Pfam" id="PF13280"/>
    </source>
</evidence>